<dbReference type="NCBIfam" id="NF033542">
    <property type="entry name" value="transpos_IS110"/>
    <property type="match status" value="1"/>
</dbReference>
<evidence type="ECO:0000259" key="1">
    <source>
        <dbReference type="Pfam" id="PF02371"/>
    </source>
</evidence>
<dbReference type="GO" id="GO:0003677">
    <property type="term" value="F:DNA binding"/>
    <property type="evidence" value="ECO:0007669"/>
    <property type="project" value="InterPro"/>
</dbReference>
<feature type="domain" description="Transposase IS116/IS110/IS902 C-terminal" evidence="1">
    <location>
        <begin position="131"/>
        <end position="206"/>
    </location>
</feature>
<accession>A0A1G5DM70</accession>
<dbReference type="PANTHER" id="PTHR33055">
    <property type="entry name" value="TRANSPOSASE FOR INSERTION SEQUENCE ELEMENT IS1111A"/>
    <property type="match status" value="1"/>
</dbReference>
<organism evidence="2 3">
    <name type="scientific">Paracoccus tibetensis</name>
    <dbReference type="NCBI Taxonomy" id="336292"/>
    <lineage>
        <taxon>Bacteria</taxon>
        <taxon>Pseudomonadati</taxon>
        <taxon>Pseudomonadota</taxon>
        <taxon>Alphaproteobacteria</taxon>
        <taxon>Rhodobacterales</taxon>
        <taxon>Paracoccaceae</taxon>
        <taxon>Paracoccus</taxon>
    </lineage>
</organism>
<proteinExistence type="predicted"/>
<sequence>MHSALSARIKKTDLNDALGIAQMMRAVLFKPVYVKTPANQQRRLLLTSRKLLQRKAYDIDNDLRGQLRTFFLKVGALGAASFDARVRELVDDHSAIAAVVIPLPLALEALRTQLARLHKLLLDTVRVDPICRRLMAALGVGPVVALSYRACVDNPTRFSRLKNVGAHYGLTPRLYQSGEVSRTGRVSRCGDAMMRAAFYEAALVLLTSPRGRWKSLKAWGMGVTRRRGIQKAIVAVARTLAIVLHRMWRDGTQFRWSVAETI</sequence>
<reference evidence="2 3" key="1">
    <citation type="submission" date="2016-10" db="EMBL/GenBank/DDBJ databases">
        <authorList>
            <person name="de Groot N.N."/>
        </authorList>
    </citation>
    <scope>NUCLEOTIDE SEQUENCE [LARGE SCALE GENOMIC DNA]</scope>
    <source>
        <strain evidence="2 3">CGMCC 1.8925</strain>
    </source>
</reference>
<protein>
    <submittedName>
        <fullName evidence="2">Transposase</fullName>
    </submittedName>
</protein>
<dbReference type="GO" id="GO:0004803">
    <property type="term" value="F:transposase activity"/>
    <property type="evidence" value="ECO:0007669"/>
    <property type="project" value="InterPro"/>
</dbReference>
<dbReference type="EMBL" id="FMVT01000002">
    <property type="protein sequence ID" value="SCY15882.1"/>
    <property type="molecule type" value="Genomic_DNA"/>
</dbReference>
<evidence type="ECO:0000313" key="2">
    <source>
        <dbReference type="EMBL" id="SCY15882.1"/>
    </source>
</evidence>
<name>A0A1G5DM70_9RHOB</name>
<gene>
    <name evidence="2" type="ORF">SAMN05660710_00868</name>
</gene>
<evidence type="ECO:0000313" key="3">
    <source>
        <dbReference type="Proteomes" id="UP000199502"/>
    </source>
</evidence>
<dbReference type="InterPro" id="IPR003346">
    <property type="entry name" value="Transposase_20"/>
</dbReference>
<keyword evidence="3" id="KW-1185">Reference proteome</keyword>
<dbReference type="Pfam" id="PF02371">
    <property type="entry name" value="Transposase_20"/>
    <property type="match status" value="1"/>
</dbReference>
<dbReference type="GO" id="GO:0006313">
    <property type="term" value="P:DNA transposition"/>
    <property type="evidence" value="ECO:0007669"/>
    <property type="project" value="InterPro"/>
</dbReference>
<dbReference type="Proteomes" id="UP000199502">
    <property type="component" value="Unassembled WGS sequence"/>
</dbReference>
<dbReference type="InterPro" id="IPR047650">
    <property type="entry name" value="Transpos_IS110"/>
</dbReference>
<dbReference type="AlphaFoldDB" id="A0A1G5DM70"/>
<dbReference type="PANTHER" id="PTHR33055:SF3">
    <property type="entry name" value="PUTATIVE TRANSPOSASE FOR IS117-RELATED"/>
    <property type="match status" value="1"/>
</dbReference>